<dbReference type="GO" id="GO:0051011">
    <property type="term" value="F:microtubule minus-end binding"/>
    <property type="evidence" value="ECO:0007669"/>
    <property type="project" value="TreeGrafter"/>
</dbReference>
<dbReference type="InterPro" id="IPR040457">
    <property type="entry name" value="GCP_C"/>
</dbReference>
<dbReference type="Pfam" id="PF04130">
    <property type="entry name" value="GCP_C_terminal"/>
    <property type="match status" value="1"/>
</dbReference>
<feature type="domain" description="Gamma tubulin complex component protein N-terminal" evidence="8">
    <location>
        <begin position="254"/>
        <end position="554"/>
    </location>
</feature>
<accession>A0A8J9Z048</accession>
<evidence type="ECO:0000259" key="8">
    <source>
        <dbReference type="Pfam" id="PF17681"/>
    </source>
</evidence>
<dbReference type="Pfam" id="PF17681">
    <property type="entry name" value="GCP_N_terminal"/>
    <property type="match status" value="1"/>
</dbReference>
<dbReference type="GO" id="GO:0005813">
    <property type="term" value="C:centrosome"/>
    <property type="evidence" value="ECO:0007669"/>
    <property type="project" value="UniProtKB-ARBA"/>
</dbReference>
<dbReference type="GO" id="GO:0007020">
    <property type="term" value="P:microtubule nucleation"/>
    <property type="evidence" value="ECO:0007669"/>
    <property type="project" value="InterPro"/>
</dbReference>
<dbReference type="GO" id="GO:0051321">
    <property type="term" value="P:meiotic cell cycle"/>
    <property type="evidence" value="ECO:0007669"/>
    <property type="project" value="TreeGrafter"/>
</dbReference>
<comment type="subcellular location">
    <subcellularLocation>
        <location evidence="1">Cytoplasm</location>
        <location evidence="1">Cytoskeleton</location>
    </subcellularLocation>
</comment>
<feature type="region of interest" description="Disordered" evidence="6">
    <location>
        <begin position="142"/>
        <end position="193"/>
    </location>
</feature>
<dbReference type="Gene3D" id="1.20.120.1900">
    <property type="entry name" value="Gamma-tubulin complex, C-terminal domain"/>
    <property type="match status" value="1"/>
</dbReference>
<sequence>MSKVDMKSPAGLLHSLVCRITEKKEDDVSPHFQYALCVLGSHFTPSVESDEFQLAERIKRKLVKQRREGDAARFAELHRKLQSNNVVKNRWAILYLLYNLSHGPDRPGIKITAGEALFGQGLPTDATSTPFYHVPGMPGPLRTPMPPGGDTTGSSGISSIHTADRSDPTPTPQSFPASYGPTPGITPAQAAAQRQALGNRLALSLSSRQQLSQPHLGNGDMSVATVPSGRGTASLSLRPGADNTSFELSEAALLRDVLFVFQGINGKIIKMSSTADRFVIDRKVGVPQAWRDLLGKLSELGWLHNKIRKFVDSKISDRALGLVGQSFCAALQHELTEYYRLVAVLDAQVQQDQDLGVSVGSGGGLTLRRLVVWSYEPLQRLKTLACLVDSCKGKKGGALASVVHSYMQTGDPSLRSLVKHTLNVVSQPIWEIMEQWIYEGDLEDNYQEYFVASDPTVKEDRLWHDKYSLRKSMIPAFITREQADKILLIGKTINFIRQVCRDRSPLKTKAVVKTGEAEEEGDLFTRDVDGSLQQVIDTAYRETSRILLDILHTKYKFMDHLKAMRRYLLLGQGDFIRHLMDLLEPDLNKPASTLYLHNLTGILETAIRATNAQFDDPDILKRIDVRLLEVSPGDCGWDVFSLDYHVDGPISTVFTPETKIQYLRVFNFLWRAKRMEYTLTEIWKDQMTINKLLLKTVPELASLLHRCHTLSSEMVHFINQMQYYITFEVLECSWDELWKKVKESPDLDHVIASHQVFLDAIIQHCLLDDESRELLTQLRTIFDLIIKFQSAENTMYKKAEEEMNLRLRFLRRIQENTEKGKWGVTELDEEEEKTRMEEFREKFLSKTTSQLRVISQSYQDMVQNFLLMLNEHTDASLRFLSFRLDFNGHYHQREPKLNRSLSVSYARTRRRSGKDP</sequence>
<organism evidence="9 10">
    <name type="scientific">Branchiostoma lanceolatum</name>
    <name type="common">Common lancelet</name>
    <name type="synonym">Amphioxus lanceolatum</name>
    <dbReference type="NCBI Taxonomy" id="7740"/>
    <lineage>
        <taxon>Eukaryota</taxon>
        <taxon>Metazoa</taxon>
        <taxon>Chordata</taxon>
        <taxon>Cephalochordata</taxon>
        <taxon>Leptocardii</taxon>
        <taxon>Amphioxiformes</taxon>
        <taxon>Branchiostomatidae</taxon>
        <taxon>Branchiostoma</taxon>
    </lineage>
</organism>
<gene>
    <name evidence="9" type="primary">TUBGCP3</name>
    <name evidence="9" type="ORF">BLAG_LOCUS7552</name>
</gene>
<proteinExistence type="inferred from homology"/>
<keyword evidence="4" id="KW-0493">Microtubule</keyword>
<dbReference type="PANTHER" id="PTHR19302:SF14">
    <property type="entry name" value="GAMMA-TUBULIN COMPLEX COMPONENT 3"/>
    <property type="match status" value="1"/>
</dbReference>
<name>A0A8J9Z048_BRALA</name>
<dbReference type="AlphaFoldDB" id="A0A8J9Z048"/>
<feature type="domain" description="Gamma tubulin complex component C-terminal" evidence="7">
    <location>
        <begin position="558"/>
        <end position="890"/>
    </location>
</feature>
<evidence type="ECO:0000256" key="2">
    <source>
        <dbReference type="ARBA" id="ARBA00010337"/>
    </source>
</evidence>
<dbReference type="GO" id="GO:0031122">
    <property type="term" value="P:cytoplasmic microtubule organization"/>
    <property type="evidence" value="ECO:0007669"/>
    <property type="project" value="TreeGrafter"/>
</dbReference>
<evidence type="ECO:0000256" key="4">
    <source>
        <dbReference type="ARBA" id="ARBA00022701"/>
    </source>
</evidence>
<dbReference type="GO" id="GO:0000930">
    <property type="term" value="C:gamma-tubulin complex"/>
    <property type="evidence" value="ECO:0007669"/>
    <property type="project" value="TreeGrafter"/>
</dbReference>
<feature type="compositionally biased region" description="Low complexity" evidence="6">
    <location>
        <begin position="148"/>
        <end position="160"/>
    </location>
</feature>
<dbReference type="InterPro" id="IPR041470">
    <property type="entry name" value="GCP_N"/>
</dbReference>
<dbReference type="PANTHER" id="PTHR19302">
    <property type="entry name" value="GAMMA TUBULIN COMPLEX PROTEIN"/>
    <property type="match status" value="1"/>
</dbReference>
<dbReference type="OrthoDB" id="5860513at2759"/>
<evidence type="ECO:0000313" key="10">
    <source>
        <dbReference type="Proteomes" id="UP000838412"/>
    </source>
</evidence>
<keyword evidence="10" id="KW-1185">Reference proteome</keyword>
<comment type="similarity">
    <text evidence="2">Belongs to the TUBGCP family.</text>
</comment>
<evidence type="ECO:0000256" key="6">
    <source>
        <dbReference type="SAM" id="MobiDB-lite"/>
    </source>
</evidence>
<dbReference type="GO" id="GO:0051225">
    <property type="term" value="P:spindle assembly"/>
    <property type="evidence" value="ECO:0007669"/>
    <property type="project" value="TreeGrafter"/>
</dbReference>
<evidence type="ECO:0000256" key="3">
    <source>
        <dbReference type="ARBA" id="ARBA00022490"/>
    </source>
</evidence>
<reference evidence="9" key="1">
    <citation type="submission" date="2022-01" db="EMBL/GenBank/DDBJ databases">
        <authorList>
            <person name="Braso-Vives M."/>
        </authorList>
    </citation>
    <scope>NUCLEOTIDE SEQUENCE</scope>
</reference>
<dbReference type="Proteomes" id="UP000838412">
    <property type="component" value="Chromosome 14"/>
</dbReference>
<dbReference type="GO" id="GO:0043015">
    <property type="term" value="F:gamma-tubulin binding"/>
    <property type="evidence" value="ECO:0007669"/>
    <property type="project" value="InterPro"/>
</dbReference>
<dbReference type="GO" id="GO:0000278">
    <property type="term" value="P:mitotic cell cycle"/>
    <property type="evidence" value="ECO:0007669"/>
    <property type="project" value="TreeGrafter"/>
</dbReference>
<keyword evidence="5" id="KW-0206">Cytoskeleton</keyword>
<dbReference type="GO" id="GO:0005874">
    <property type="term" value="C:microtubule"/>
    <property type="evidence" value="ECO:0007669"/>
    <property type="project" value="UniProtKB-KW"/>
</dbReference>
<dbReference type="GO" id="GO:0000922">
    <property type="term" value="C:spindle pole"/>
    <property type="evidence" value="ECO:0007669"/>
    <property type="project" value="InterPro"/>
</dbReference>
<dbReference type="InterPro" id="IPR042241">
    <property type="entry name" value="GCP_C_sf"/>
</dbReference>
<dbReference type="EMBL" id="OV696699">
    <property type="protein sequence ID" value="CAH1245098.1"/>
    <property type="molecule type" value="Genomic_DNA"/>
</dbReference>
<evidence type="ECO:0000256" key="1">
    <source>
        <dbReference type="ARBA" id="ARBA00004245"/>
    </source>
</evidence>
<evidence type="ECO:0000256" key="5">
    <source>
        <dbReference type="ARBA" id="ARBA00023212"/>
    </source>
</evidence>
<keyword evidence="3" id="KW-0963">Cytoplasm</keyword>
<protein>
    <submittedName>
        <fullName evidence="9">TUBGCP3 protein</fullName>
    </submittedName>
</protein>
<dbReference type="InterPro" id="IPR007259">
    <property type="entry name" value="GCP"/>
</dbReference>
<evidence type="ECO:0000313" key="9">
    <source>
        <dbReference type="EMBL" id="CAH1245098.1"/>
    </source>
</evidence>
<evidence type="ECO:0000259" key="7">
    <source>
        <dbReference type="Pfam" id="PF04130"/>
    </source>
</evidence>